<keyword evidence="1" id="KW-1133">Transmembrane helix</keyword>
<reference evidence="2" key="1">
    <citation type="submission" date="2018-07" db="EMBL/GenBank/DDBJ databases">
        <authorList>
            <person name="Quirk P.G."/>
            <person name="Krulwich T.A."/>
        </authorList>
    </citation>
    <scope>NUCLEOTIDE SEQUENCE</scope>
</reference>
<protein>
    <submittedName>
        <fullName evidence="2">Uncharacterized protein</fullName>
    </submittedName>
</protein>
<organism evidence="2 3">
    <name type="scientific">Caulobacter phage CcrPW</name>
    <dbReference type="NCBI Taxonomy" id="2283271"/>
    <lineage>
        <taxon>Viruses</taxon>
        <taxon>Duplodnaviria</taxon>
        <taxon>Heunggongvirae</taxon>
        <taxon>Uroviricota</taxon>
        <taxon>Caudoviricetes</taxon>
        <taxon>Jeanschmidtviridae</taxon>
        <taxon>Colossusvirus</taxon>
        <taxon>Colossusvirus PW</taxon>
    </lineage>
</organism>
<keyword evidence="1" id="KW-0472">Membrane</keyword>
<dbReference type="Proteomes" id="UP000259026">
    <property type="component" value="Segment"/>
</dbReference>
<keyword evidence="3" id="KW-1185">Reference proteome</keyword>
<evidence type="ECO:0000313" key="3">
    <source>
        <dbReference type="Proteomes" id="UP000259026"/>
    </source>
</evidence>
<reference evidence="2" key="2">
    <citation type="submission" date="2018-09" db="EMBL/GenBank/DDBJ databases">
        <title>Giant CbK-like Caulobacter bacteriophages have genetically divergent genomes.</title>
        <authorList>
            <person name="Wilson K."/>
            <person name="Ely B."/>
        </authorList>
    </citation>
    <scope>NUCLEOTIDE SEQUENCE [LARGE SCALE GENOMIC DNA]</scope>
</reference>
<dbReference type="EMBL" id="MH588545">
    <property type="protein sequence ID" value="AXQ68715.1"/>
    <property type="molecule type" value="Genomic_DNA"/>
</dbReference>
<name>A0A385ECH7_9CAUD</name>
<accession>A0A385ECH7</accession>
<evidence type="ECO:0000313" key="2">
    <source>
        <dbReference type="EMBL" id="AXQ68715.1"/>
    </source>
</evidence>
<gene>
    <name evidence="2" type="ORF">CcrPW_gp176c</name>
</gene>
<proteinExistence type="predicted"/>
<evidence type="ECO:0000256" key="1">
    <source>
        <dbReference type="SAM" id="Phobius"/>
    </source>
</evidence>
<keyword evidence="1" id="KW-0812">Transmembrane</keyword>
<sequence length="70" mass="7942">MEETMRSMSQVAGEVRLNWSRFGGVIAGFLSWALVAALANLLGWWIVPALIVLITYLFWDDAQALKRQPY</sequence>
<feature type="transmembrane region" description="Helical" evidence="1">
    <location>
        <begin position="29"/>
        <end position="59"/>
    </location>
</feature>